<proteinExistence type="predicted"/>
<dbReference type="EMBL" id="CAJMWQ010001672">
    <property type="protein sequence ID" value="CAE6458394.1"/>
    <property type="molecule type" value="Genomic_DNA"/>
</dbReference>
<feature type="region of interest" description="Disordered" evidence="2">
    <location>
        <begin position="135"/>
        <end position="161"/>
    </location>
</feature>
<feature type="region of interest" description="Disordered" evidence="2">
    <location>
        <begin position="32"/>
        <end position="70"/>
    </location>
</feature>
<gene>
    <name evidence="3" type="ORF">RDB_LOCUS85667</name>
</gene>
<keyword evidence="1" id="KW-0175">Coiled coil</keyword>
<evidence type="ECO:0000256" key="1">
    <source>
        <dbReference type="SAM" id="Coils"/>
    </source>
</evidence>
<organism evidence="3 4">
    <name type="scientific">Rhizoctonia solani</name>
    <dbReference type="NCBI Taxonomy" id="456999"/>
    <lineage>
        <taxon>Eukaryota</taxon>
        <taxon>Fungi</taxon>
        <taxon>Dikarya</taxon>
        <taxon>Basidiomycota</taxon>
        <taxon>Agaricomycotina</taxon>
        <taxon>Agaricomycetes</taxon>
        <taxon>Cantharellales</taxon>
        <taxon>Ceratobasidiaceae</taxon>
        <taxon>Rhizoctonia</taxon>
    </lineage>
</organism>
<comment type="caution">
    <text evidence="3">The sequence shown here is derived from an EMBL/GenBank/DDBJ whole genome shotgun (WGS) entry which is preliminary data.</text>
</comment>
<evidence type="ECO:0000313" key="4">
    <source>
        <dbReference type="Proteomes" id="UP000663826"/>
    </source>
</evidence>
<dbReference type="Proteomes" id="UP000663826">
    <property type="component" value="Unassembled WGS sequence"/>
</dbReference>
<sequence length="401" mass="44102">MQQFASTEGESGVFSVTNMVTAIGSHIESLDETRKGLEKAKREAEIESQDAKQAKEKAMSQLEESRQDTQESLRQVATLERQMMEQTNRIVELSRSESSGMANIQSTSAELNQIMSVLIALWAVLPSAEGRAAKLSSTHQNRDPLAPHVLGSPRTLRPANAPPLISDADVKSLRQLYDPNGPFLSPPPPGKFSIDAFNAKVRALVADDRAIIERLIKFATTHELLKTNAEKAQKLAQESTISLKTYQDQVQTLEERNNTMAARQTGLTSVTNDGSLGWARRIEELEQIQAGYEELLEIKAQLEIDAARQAEVCANLTEANNTLSASALSLANESSTSVVAARAKLETEATALKKKSDELEAELDRVRGAEQSQRIALLDELNTMQTENTNLRNQIRALQPK</sequence>
<evidence type="ECO:0008006" key="5">
    <source>
        <dbReference type="Google" id="ProtNLM"/>
    </source>
</evidence>
<protein>
    <recommendedName>
        <fullName evidence="5">Up-regulated during septation protein 1 domain-containing protein</fullName>
    </recommendedName>
</protein>
<evidence type="ECO:0000313" key="3">
    <source>
        <dbReference type="EMBL" id="CAE6458394.1"/>
    </source>
</evidence>
<evidence type="ECO:0000256" key="2">
    <source>
        <dbReference type="SAM" id="MobiDB-lite"/>
    </source>
</evidence>
<feature type="coiled-coil region" evidence="1">
    <location>
        <begin position="342"/>
        <end position="394"/>
    </location>
</feature>
<feature type="coiled-coil region" evidence="1">
    <location>
        <begin position="236"/>
        <end position="305"/>
    </location>
</feature>
<dbReference type="AlphaFoldDB" id="A0A8H3BL40"/>
<reference evidence="3" key="1">
    <citation type="submission" date="2021-01" db="EMBL/GenBank/DDBJ databases">
        <authorList>
            <person name="Kaushik A."/>
        </authorList>
    </citation>
    <scope>NUCLEOTIDE SEQUENCE</scope>
    <source>
        <strain evidence="3">AG1-1B</strain>
    </source>
</reference>
<accession>A0A8H3BL40</accession>
<name>A0A8H3BL40_9AGAM</name>